<feature type="region of interest" description="Disordered" evidence="1">
    <location>
        <begin position="124"/>
        <end position="153"/>
    </location>
</feature>
<evidence type="ECO:0000256" key="2">
    <source>
        <dbReference type="SAM" id="Phobius"/>
    </source>
</evidence>
<gene>
    <name evidence="3" type="ORF">DERP_007220</name>
</gene>
<keyword evidence="4" id="KW-1185">Reference proteome</keyword>
<comment type="caution">
    <text evidence="3">The sequence shown here is derived from an EMBL/GenBank/DDBJ whole genome shotgun (WGS) entry which is preliminary data.</text>
</comment>
<feature type="transmembrane region" description="Helical" evidence="2">
    <location>
        <begin position="92"/>
        <end position="115"/>
    </location>
</feature>
<dbReference type="Proteomes" id="UP000887458">
    <property type="component" value="Unassembled WGS sequence"/>
</dbReference>
<evidence type="ECO:0000256" key="1">
    <source>
        <dbReference type="SAM" id="MobiDB-lite"/>
    </source>
</evidence>
<evidence type="ECO:0000313" key="4">
    <source>
        <dbReference type="Proteomes" id="UP000887458"/>
    </source>
</evidence>
<feature type="transmembrane region" description="Helical" evidence="2">
    <location>
        <begin position="48"/>
        <end position="72"/>
    </location>
</feature>
<feature type="transmembrane region" description="Helical" evidence="2">
    <location>
        <begin position="6"/>
        <end position="36"/>
    </location>
</feature>
<reference evidence="3 4" key="2">
    <citation type="journal article" date="2022" name="Mol. Biol. Evol.">
        <title>Comparative Genomics Reveals Insights into the Divergent Evolution of Astigmatic Mites and Household Pest Adaptations.</title>
        <authorList>
            <person name="Xiong Q."/>
            <person name="Wan A.T."/>
            <person name="Liu X."/>
            <person name="Fung C.S."/>
            <person name="Xiao X."/>
            <person name="Malainual N."/>
            <person name="Hou J."/>
            <person name="Wang L."/>
            <person name="Wang M."/>
            <person name="Yang K.Y."/>
            <person name="Cui Y."/>
            <person name="Leung E.L."/>
            <person name="Nong W."/>
            <person name="Shin S.K."/>
            <person name="Au S.W."/>
            <person name="Jeong K.Y."/>
            <person name="Chew F.T."/>
            <person name="Hui J.H."/>
            <person name="Leung T.F."/>
            <person name="Tungtrongchitr A."/>
            <person name="Zhong N."/>
            <person name="Liu Z."/>
            <person name="Tsui S.K."/>
        </authorList>
    </citation>
    <scope>NUCLEOTIDE SEQUENCE [LARGE SCALE GENOMIC DNA]</scope>
    <source>
        <strain evidence="3">Derp</strain>
    </source>
</reference>
<organism evidence="3 4">
    <name type="scientific">Dermatophagoides pteronyssinus</name>
    <name type="common">European house dust mite</name>
    <dbReference type="NCBI Taxonomy" id="6956"/>
    <lineage>
        <taxon>Eukaryota</taxon>
        <taxon>Metazoa</taxon>
        <taxon>Ecdysozoa</taxon>
        <taxon>Arthropoda</taxon>
        <taxon>Chelicerata</taxon>
        <taxon>Arachnida</taxon>
        <taxon>Acari</taxon>
        <taxon>Acariformes</taxon>
        <taxon>Sarcoptiformes</taxon>
        <taxon>Astigmata</taxon>
        <taxon>Psoroptidia</taxon>
        <taxon>Analgoidea</taxon>
        <taxon>Pyroglyphidae</taxon>
        <taxon>Dermatophagoidinae</taxon>
        <taxon>Dermatophagoides</taxon>
    </lineage>
</organism>
<keyword evidence="2" id="KW-0472">Membrane</keyword>
<evidence type="ECO:0000313" key="3">
    <source>
        <dbReference type="EMBL" id="KAH9417223.1"/>
    </source>
</evidence>
<protein>
    <submittedName>
        <fullName evidence="3">Uncharacterized protein</fullName>
    </submittedName>
</protein>
<proteinExistence type="predicted"/>
<accession>A0ABQ8J3T4</accession>
<reference evidence="3 4" key="1">
    <citation type="journal article" date="2018" name="J. Allergy Clin. Immunol.">
        <title>High-quality assembly of Dermatophagoides pteronyssinus genome and transcriptome reveals a wide range of novel allergens.</title>
        <authorList>
            <person name="Liu X.Y."/>
            <person name="Yang K.Y."/>
            <person name="Wang M.Q."/>
            <person name="Kwok J.S."/>
            <person name="Zeng X."/>
            <person name="Yang Z."/>
            <person name="Xiao X.J."/>
            <person name="Lau C.P."/>
            <person name="Li Y."/>
            <person name="Huang Z.M."/>
            <person name="Ba J.G."/>
            <person name="Yim A.K."/>
            <person name="Ouyang C.Y."/>
            <person name="Ngai S.M."/>
            <person name="Chan T.F."/>
            <person name="Leung E.L."/>
            <person name="Liu L."/>
            <person name="Liu Z.G."/>
            <person name="Tsui S.K."/>
        </authorList>
    </citation>
    <scope>NUCLEOTIDE SEQUENCE [LARGE SCALE GENOMIC DNA]</scope>
    <source>
        <strain evidence="3">Derp</strain>
    </source>
</reference>
<name>A0ABQ8J3T4_DERPT</name>
<sequence>MLITSNILITILFILCLILNTVSICLCLTVAILGIMGATKQSTNPAKLTYLTCHVLLLGLIIFYNLLAWFYFRQYSPLNGSNNYSDSDDQDLLYASLFDFIDFLIGFLLLILLIFNSKKLPNTKKNHHHHHHHRNSITPIQTLSSSSSKNSSANYMIEIE</sequence>
<keyword evidence="2" id="KW-1133">Transmembrane helix</keyword>
<keyword evidence="2" id="KW-0812">Transmembrane</keyword>
<dbReference type="EMBL" id="NJHN03000077">
    <property type="protein sequence ID" value="KAH9417223.1"/>
    <property type="molecule type" value="Genomic_DNA"/>
</dbReference>
<feature type="compositionally biased region" description="Basic residues" evidence="1">
    <location>
        <begin position="124"/>
        <end position="135"/>
    </location>
</feature>